<feature type="binding site" evidence="15">
    <location>
        <begin position="28"/>
        <end position="35"/>
    </location>
    <ligand>
        <name>ATP</name>
        <dbReference type="ChEBI" id="CHEBI:30616"/>
    </ligand>
</feature>
<dbReference type="Gene3D" id="3.40.50.300">
    <property type="entry name" value="P-loop containing nucleotide triphosphate hydrolases"/>
    <property type="match status" value="4"/>
</dbReference>
<sequence>MSGPAKVYPLAGSQREAVNPADTVWLSASAGTGKTQVLSARVLRLLLQPDVEPSQILCLTFTKAGAAEMANRVNDVLASWVRADEIALAGDLQAIGAEFGPEDIARARTRFAAVLDCPGGGLRIETIHAFSQWLLSAFPLEAGLVPGTRPMEDRDRELLLRDTLAELLIAAEEQGDTSLTDALATLSLRADQGAIERFLMACAEARAAWEGTGSWKPPLLPRVYRLLGLKPDHCEAHVAALCGGDAFDCRALEAAEAMLRDKGGKKALDAAEPIAAWLGGDADQRLAGLDDLHNALFTQKGEARKLVKDSPAYDDAVEAVRASIARVIACRDLGALAQWLAPALTLGRAFALKWGEAKARAGLIDFDDQIAEAARLLKRSDMSAWIRYKLDRQFDHILVDEAQDTNSAQWDVIDALTEEFFTGEGARGDRLRTLFVVGDYKQAIFRFQGTSPENFQRARDRVKARMAGAIENLSFTRGAKEQRPFREYGLARSYRTAQPVLDFVDAAIAEIGPEQLGLADDPGVHLGEKRPGQVVLWRTVGDPGGEDEDADEGTEGWLSRPDRRVAENIATQIRHWIDAGFPLVKGGERLAGPGDVMVLVRKRKELAGLIVARLHAKGVPVAGVDRLRLGAPLGVRDLMAAMRFAAQPEDDLSLACLLVSPIFGWSQEELLEHGWREKGVRLYDHLRASTESRPREALAMLNDLLRLADYDTPQALLHWMLVGPWQARRRLAARLGGEVNDPIDEMLNAAMAFSASQTPSLTGFIRWFEAGDGELKREADQQGGLVRVMTVHGSKGLQAPIVILADAADDPDLSPPRTLELTEPLPDAPGFAPRTLPLPSLKKAEKLGPIAKAEETAAKEEREEHWRLLYVAMTRAEEALFLAGALRAKKTEPPANSWYARLAPLFGEAGDWLADPIWGGIKQLGQGAERTPGMPVGARQTGFALLPGWALAPAGAEPAPPRPLAPSSLGDPHEAAEPPHAPMGGIGVDAARRGVLIHRLLERLPELPPERRIDAAMRWLERQAADLSVETRAEMAQAAIRVLMDPECADLFAPEALAEVSFSATVGARVVAGTVDRLHLGDAAAGDPIRIVDFKTARRPPEDFAAIPPAYLRQMAAYACALEAIHPGREVETLLLYTHAPRIFAIPADVMAREKAALRGG</sequence>
<dbReference type="GO" id="GO:0005829">
    <property type="term" value="C:cytosol"/>
    <property type="evidence" value="ECO:0007669"/>
    <property type="project" value="TreeGrafter"/>
</dbReference>
<dbReference type="Pfam" id="PF00580">
    <property type="entry name" value="UvrD-helicase"/>
    <property type="match status" value="1"/>
</dbReference>
<dbReference type="GO" id="GO:0043138">
    <property type="term" value="F:3'-5' DNA helicase activity"/>
    <property type="evidence" value="ECO:0007669"/>
    <property type="project" value="UniProtKB-EC"/>
</dbReference>
<keyword evidence="2 15" id="KW-0547">Nucleotide-binding</keyword>
<evidence type="ECO:0000313" key="20">
    <source>
        <dbReference type="Proteomes" id="UP000515297"/>
    </source>
</evidence>
<dbReference type="InterPro" id="IPR011335">
    <property type="entry name" value="Restrct_endonuc-II-like"/>
</dbReference>
<evidence type="ECO:0000256" key="14">
    <source>
        <dbReference type="ARBA" id="ARBA00048988"/>
    </source>
</evidence>
<feature type="region of interest" description="Disordered" evidence="16">
    <location>
        <begin position="955"/>
        <end position="985"/>
    </location>
</feature>
<evidence type="ECO:0000256" key="11">
    <source>
        <dbReference type="ARBA" id="ARBA00034617"/>
    </source>
</evidence>
<accession>A0A7G6VSS8</accession>
<keyword evidence="7 15" id="KW-0067">ATP-binding</keyword>
<evidence type="ECO:0000313" key="19">
    <source>
        <dbReference type="EMBL" id="QNE04793.1"/>
    </source>
</evidence>
<dbReference type="PROSITE" id="PS51217">
    <property type="entry name" value="UVRD_HELICASE_CTER"/>
    <property type="match status" value="1"/>
</dbReference>
<dbReference type="GO" id="GO:0033202">
    <property type="term" value="C:DNA helicase complex"/>
    <property type="evidence" value="ECO:0007669"/>
    <property type="project" value="TreeGrafter"/>
</dbReference>
<dbReference type="Gene3D" id="3.90.320.10">
    <property type="match status" value="1"/>
</dbReference>
<dbReference type="InterPro" id="IPR000212">
    <property type="entry name" value="DNA_helicase_UvrD/REP"/>
</dbReference>
<gene>
    <name evidence="19" type="primary">addA</name>
    <name evidence="19" type="ORF">H4O24_12745</name>
</gene>
<evidence type="ECO:0000256" key="16">
    <source>
        <dbReference type="SAM" id="MobiDB-lite"/>
    </source>
</evidence>
<dbReference type="NCBIfam" id="TIGR02784">
    <property type="entry name" value="addA_alphas"/>
    <property type="match status" value="1"/>
</dbReference>
<dbReference type="PROSITE" id="PS51198">
    <property type="entry name" value="UVRD_HELICASE_ATP_BIND"/>
    <property type="match status" value="1"/>
</dbReference>
<protein>
    <recommendedName>
        <fullName evidence="12">DNA 3'-5' helicase</fullName>
        <ecNumber evidence="12">5.6.2.4</ecNumber>
    </recommendedName>
    <alternativeName>
        <fullName evidence="13">DNA 3'-5' helicase II</fullName>
    </alternativeName>
</protein>
<evidence type="ECO:0000256" key="9">
    <source>
        <dbReference type="ARBA" id="ARBA00023204"/>
    </source>
</evidence>
<dbReference type="InterPro" id="IPR027417">
    <property type="entry name" value="P-loop_NTPase"/>
</dbReference>
<dbReference type="InterPro" id="IPR014016">
    <property type="entry name" value="UvrD-like_ATP-bd"/>
</dbReference>
<dbReference type="GO" id="GO:0003677">
    <property type="term" value="F:DNA binding"/>
    <property type="evidence" value="ECO:0007669"/>
    <property type="project" value="UniProtKB-KW"/>
</dbReference>
<dbReference type="InterPro" id="IPR014017">
    <property type="entry name" value="DNA_helicase_UvrD-like_C"/>
</dbReference>
<dbReference type="Proteomes" id="UP000515297">
    <property type="component" value="Chromosome"/>
</dbReference>
<keyword evidence="5 15" id="KW-0347">Helicase</keyword>
<comment type="catalytic activity">
    <reaction evidence="11">
        <text>Couples ATP hydrolysis with the unwinding of duplex DNA by translocating in the 3'-5' direction.</text>
        <dbReference type="EC" id="5.6.2.4"/>
    </reaction>
</comment>
<keyword evidence="1" id="KW-0540">Nuclease</keyword>
<evidence type="ECO:0000256" key="4">
    <source>
        <dbReference type="ARBA" id="ARBA00022801"/>
    </source>
</evidence>
<keyword evidence="8" id="KW-0238">DNA-binding</keyword>
<name>A0A7G6VSS8_9SPHN</name>
<evidence type="ECO:0000256" key="1">
    <source>
        <dbReference type="ARBA" id="ARBA00022722"/>
    </source>
</evidence>
<dbReference type="GO" id="GO:0005524">
    <property type="term" value="F:ATP binding"/>
    <property type="evidence" value="ECO:0007669"/>
    <property type="project" value="UniProtKB-UniRule"/>
</dbReference>
<dbReference type="PANTHER" id="PTHR11070:SF2">
    <property type="entry name" value="ATP-DEPENDENT DNA HELICASE SRS2"/>
    <property type="match status" value="1"/>
</dbReference>
<keyword evidence="9" id="KW-0234">DNA repair</keyword>
<dbReference type="AlphaFoldDB" id="A0A7G6VSS8"/>
<evidence type="ECO:0000256" key="2">
    <source>
        <dbReference type="ARBA" id="ARBA00022741"/>
    </source>
</evidence>
<dbReference type="InterPro" id="IPR011604">
    <property type="entry name" value="PDDEXK-like_dom_sf"/>
</dbReference>
<keyword evidence="4 15" id="KW-0378">Hydrolase</keyword>
<dbReference type="GO" id="GO:0004527">
    <property type="term" value="F:exonuclease activity"/>
    <property type="evidence" value="ECO:0007669"/>
    <property type="project" value="UniProtKB-KW"/>
</dbReference>
<dbReference type="EMBL" id="CP060052">
    <property type="protein sequence ID" value="QNE04793.1"/>
    <property type="molecule type" value="Genomic_DNA"/>
</dbReference>
<feature type="domain" description="UvrD-like helicase ATP-binding" evidence="17">
    <location>
        <begin position="7"/>
        <end position="497"/>
    </location>
</feature>
<keyword evidence="3" id="KW-0227">DNA damage</keyword>
<feature type="domain" description="UvrD-like helicase C-terminal" evidence="18">
    <location>
        <begin position="513"/>
        <end position="796"/>
    </location>
</feature>
<dbReference type="SUPFAM" id="SSF52540">
    <property type="entry name" value="P-loop containing nucleoside triphosphate hydrolases"/>
    <property type="match status" value="1"/>
</dbReference>
<evidence type="ECO:0000256" key="12">
    <source>
        <dbReference type="ARBA" id="ARBA00034808"/>
    </source>
</evidence>
<evidence type="ECO:0000256" key="13">
    <source>
        <dbReference type="ARBA" id="ARBA00034923"/>
    </source>
</evidence>
<evidence type="ECO:0000256" key="3">
    <source>
        <dbReference type="ARBA" id="ARBA00022763"/>
    </source>
</evidence>
<evidence type="ECO:0000256" key="15">
    <source>
        <dbReference type="PROSITE-ProRule" id="PRU00560"/>
    </source>
</evidence>
<evidence type="ECO:0000259" key="17">
    <source>
        <dbReference type="PROSITE" id="PS51198"/>
    </source>
</evidence>
<dbReference type="Gene3D" id="1.10.486.10">
    <property type="entry name" value="PCRA, domain 4"/>
    <property type="match status" value="1"/>
</dbReference>
<dbReference type="Pfam" id="PF13361">
    <property type="entry name" value="UvrD_C"/>
    <property type="match status" value="1"/>
</dbReference>
<dbReference type="InterPro" id="IPR014151">
    <property type="entry name" value="DNA_helicase_AddA"/>
</dbReference>
<keyword evidence="6" id="KW-0269">Exonuclease</keyword>
<dbReference type="Pfam" id="PF12705">
    <property type="entry name" value="PDDEXK_1"/>
    <property type="match status" value="1"/>
</dbReference>
<dbReference type="GO" id="GO:0000725">
    <property type="term" value="P:recombinational repair"/>
    <property type="evidence" value="ECO:0007669"/>
    <property type="project" value="TreeGrafter"/>
</dbReference>
<dbReference type="RefSeq" id="WP_185884038.1">
    <property type="nucleotide sequence ID" value="NZ_CP060052.1"/>
</dbReference>
<proteinExistence type="predicted"/>
<organism evidence="19 20">
    <name type="scientific">Croceicoccus marinus</name>
    <dbReference type="NCBI Taxonomy" id="450378"/>
    <lineage>
        <taxon>Bacteria</taxon>
        <taxon>Pseudomonadati</taxon>
        <taxon>Pseudomonadota</taxon>
        <taxon>Alphaproteobacteria</taxon>
        <taxon>Sphingomonadales</taxon>
        <taxon>Erythrobacteraceae</taxon>
        <taxon>Croceicoccus</taxon>
    </lineage>
</organism>
<dbReference type="SUPFAM" id="SSF52980">
    <property type="entry name" value="Restriction endonuclease-like"/>
    <property type="match status" value="1"/>
</dbReference>
<dbReference type="EC" id="5.6.2.4" evidence="12"/>
<reference evidence="19 20" key="1">
    <citation type="submission" date="2020-08" db="EMBL/GenBank/DDBJ databases">
        <authorList>
            <person name="Liu G."/>
            <person name="Sun C."/>
        </authorList>
    </citation>
    <scope>NUCLEOTIDE SEQUENCE [LARGE SCALE GENOMIC DNA]</scope>
    <source>
        <strain evidence="19 20">OT19</strain>
    </source>
</reference>
<dbReference type="PANTHER" id="PTHR11070">
    <property type="entry name" value="UVRD / RECB / PCRA DNA HELICASE FAMILY MEMBER"/>
    <property type="match status" value="1"/>
</dbReference>
<comment type="catalytic activity">
    <reaction evidence="14">
        <text>ATP + H2O = ADP + phosphate + H(+)</text>
        <dbReference type="Rhea" id="RHEA:13065"/>
        <dbReference type="ChEBI" id="CHEBI:15377"/>
        <dbReference type="ChEBI" id="CHEBI:15378"/>
        <dbReference type="ChEBI" id="CHEBI:30616"/>
        <dbReference type="ChEBI" id="CHEBI:43474"/>
        <dbReference type="ChEBI" id="CHEBI:456216"/>
        <dbReference type="EC" id="5.6.2.4"/>
    </reaction>
</comment>
<evidence type="ECO:0000259" key="18">
    <source>
        <dbReference type="PROSITE" id="PS51217"/>
    </source>
</evidence>
<evidence type="ECO:0000256" key="7">
    <source>
        <dbReference type="ARBA" id="ARBA00022840"/>
    </source>
</evidence>
<evidence type="ECO:0000256" key="6">
    <source>
        <dbReference type="ARBA" id="ARBA00022839"/>
    </source>
</evidence>
<dbReference type="InterPro" id="IPR038726">
    <property type="entry name" value="PDDEXK_AddAB-type"/>
</dbReference>
<evidence type="ECO:0000256" key="5">
    <source>
        <dbReference type="ARBA" id="ARBA00022806"/>
    </source>
</evidence>
<evidence type="ECO:0000256" key="10">
    <source>
        <dbReference type="ARBA" id="ARBA00023235"/>
    </source>
</evidence>
<evidence type="ECO:0000256" key="8">
    <source>
        <dbReference type="ARBA" id="ARBA00023125"/>
    </source>
</evidence>
<keyword evidence="10" id="KW-0413">Isomerase</keyword>